<keyword evidence="6 7" id="KW-0472">Membrane</keyword>
<feature type="transmembrane region" description="Helical" evidence="7">
    <location>
        <begin position="390"/>
        <end position="413"/>
    </location>
</feature>
<evidence type="ECO:0000259" key="10">
    <source>
        <dbReference type="Pfam" id="PF07670"/>
    </source>
</evidence>
<dbReference type="EMBL" id="AP021874">
    <property type="protein sequence ID" value="BBO67382.1"/>
    <property type="molecule type" value="Genomic_DNA"/>
</dbReference>
<keyword evidence="12" id="KW-1185">Reference proteome</keyword>
<keyword evidence="3" id="KW-1003">Cell membrane</keyword>
<name>A0A5K7YD30_9BACT</name>
<feature type="transmembrane region" description="Helical" evidence="7">
    <location>
        <begin position="355"/>
        <end position="378"/>
    </location>
</feature>
<evidence type="ECO:0000256" key="5">
    <source>
        <dbReference type="ARBA" id="ARBA00022989"/>
    </source>
</evidence>
<dbReference type="GO" id="GO:0005337">
    <property type="term" value="F:nucleoside transmembrane transporter activity"/>
    <property type="evidence" value="ECO:0007669"/>
    <property type="project" value="InterPro"/>
</dbReference>
<reference evidence="11 12" key="1">
    <citation type="submission" date="2019-11" db="EMBL/GenBank/DDBJ databases">
        <title>Comparative genomics of hydrocarbon-degrading Desulfosarcina strains.</title>
        <authorList>
            <person name="Watanabe M."/>
            <person name="Kojima H."/>
            <person name="Fukui M."/>
        </authorList>
    </citation>
    <scope>NUCLEOTIDE SEQUENCE [LARGE SCALE GENOMIC DNA]</scope>
    <source>
        <strain evidence="11 12">PL12</strain>
    </source>
</reference>
<protein>
    <submittedName>
        <fullName evidence="11">Nucleoside:proton symporter</fullName>
    </submittedName>
</protein>
<evidence type="ECO:0000259" key="8">
    <source>
        <dbReference type="Pfam" id="PF01773"/>
    </source>
</evidence>
<evidence type="ECO:0000256" key="1">
    <source>
        <dbReference type="ARBA" id="ARBA00004651"/>
    </source>
</evidence>
<feature type="transmembrane region" description="Helical" evidence="7">
    <location>
        <begin position="208"/>
        <end position="227"/>
    </location>
</feature>
<dbReference type="RefSeq" id="WP_155315649.1">
    <property type="nucleotide sequence ID" value="NZ_AP021874.1"/>
</dbReference>
<dbReference type="Pfam" id="PF07662">
    <property type="entry name" value="Nucleos_tra2_C"/>
    <property type="match status" value="1"/>
</dbReference>
<comment type="subcellular location">
    <subcellularLocation>
        <location evidence="1">Cell membrane</location>
        <topology evidence="1">Multi-pass membrane protein</topology>
    </subcellularLocation>
</comment>
<evidence type="ECO:0000256" key="3">
    <source>
        <dbReference type="ARBA" id="ARBA00022475"/>
    </source>
</evidence>
<evidence type="ECO:0000256" key="6">
    <source>
        <dbReference type="ARBA" id="ARBA00023136"/>
    </source>
</evidence>
<dbReference type="GO" id="GO:0005886">
    <property type="term" value="C:plasma membrane"/>
    <property type="evidence" value="ECO:0007669"/>
    <property type="project" value="UniProtKB-SubCell"/>
</dbReference>
<feature type="transmembrane region" description="Helical" evidence="7">
    <location>
        <begin position="261"/>
        <end position="287"/>
    </location>
</feature>
<feature type="domain" description="Concentrative nucleoside transporter N-terminal" evidence="8">
    <location>
        <begin position="7"/>
        <end position="79"/>
    </location>
</feature>
<feature type="transmembrane region" description="Helical" evidence="7">
    <location>
        <begin position="138"/>
        <end position="162"/>
    </location>
</feature>
<dbReference type="GO" id="GO:0015293">
    <property type="term" value="F:symporter activity"/>
    <property type="evidence" value="ECO:0007669"/>
    <property type="project" value="TreeGrafter"/>
</dbReference>
<dbReference type="Proteomes" id="UP000427906">
    <property type="component" value="Chromosome"/>
</dbReference>
<dbReference type="PANTHER" id="PTHR10590">
    <property type="entry name" value="SODIUM/NUCLEOSIDE COTRANSPORTER"/>
    <property type="match status" value="1"/>
</dbReference>
<dbReference type="Pfam" id="PF01773">
    <property type="entry name" value="Nucleos_tra2_N"/>
    <property type="match status" value="1"/>
</dbReference>
<dbReference type="OrthoDB" id="9766455at2"/>
<accession>A0A5K7YD30</accession>
<dbReference type="InterPro" id="IPR002668">
    <property type="entry name" value="CNT_N_dom"/>
</dbReference>
<dbReference type="InterPro" id="IPR011642">
    <property type="entry name" value="Gate_dom"/>
</dbReference>
<dbReference type="Pfam" id="PF07670">
    <property type="entry name" value="Gate"/>
    <property type="match status" value="1"/>
</dbReference>
<feature type="domain" description="Nucleoside transporter/FeoB GTPase Gate" evidence="10">
    <location>
        <begin position="99"/>
        <end position="198"/>
    </location>
</feature>
<evidence type="ECO:0000259" key="9">
    <source>
        <dbReference type="Pfam" id="PF07662"/>
    </source>
</evidence>
<feature type="transmembrane region" description="Helical" evidence="7">
    <location>
        <begin position="174"/>
        <end position="196"/>
    </location>
</feature>
<feature type="domain" description="Concentrative nucleoside transporter C-terminal" evidence="9">
    <location>
        <begin position="207"/>
        <end position="410"/>
    </location>
</feature>
<dbReference type="PANTHER" id="PTHR10590:SF4">
    <property type="entry name" value="SOLUTE CARRIER FAMILY 28 MEMBER 3"/>
    <property type="match status" value="1"/>
</dbReference>
<evidence type="ECO:0000256" key="4">
    <source>
        <dbReference type="ARBA" id="ARBA00022692"/>
    </source>
</evidence>
<keyword evidence="5 7" id="KW-1133">Transmembrane helix</keyword>
<dbReference type="InterPro" id="IPR008276">
    <property type="entry name" value="C_nuclsd_transpt"/>
</dbReference>
<evidence type="ECO:0000256" key="2">
    <source>
        <dbReference type="ARBA" id="ARBA00009033"/>
    </source>
</evidence>
<sequence>MVFQGVAGLAAFLLLAWLMGEHRRQVSLKLIATGIGVQLVTGLILLRLPVFRQFFMILNDGVMALEAATTAGTSFVFGFLGGAALPFAEAFPGASFILAFRALPLVLVISALSALLFHWRVLPLVVSGFSWCLRKTMGLGGAEGLGVSANVFVGMVESPLFVRPYLEKMTRSELFALMTAGMATIAGTVMVLYASILGDVIPGVMGHILTASIISVPAAVTVAKVMVPETASPTGGELVVDQPDAGSMDAVTRGTLQGVELLINIIAMLIVLVALVHLANTLLGLLPDIGGQAITLQRVLGRIMAPLAWLMGVPWQEAPAAGGLMGVKTILNEFLAYLELSRLQPGTLSDRSMLIMTYAMCGFANPGSLGIMIGGLGTMAPGRRSEIVSLGLRSVVAGTLATCMTGAVVGILAG</sequence>
<feature type="transmembrane region" description="Helical" evidence="7">
    <location>
        <begin position="62"/>
        <end position="88"/>
    </location>
</feature>
<gene>
    <name evidence="11" type="ORF">DSCA_13120</name>
</gene>
<dbReference type="InterPro" id="IPR011657">
    <property type="entry name" value="CNT_C_dom"/>
</dbReference>
<dbReference type="KEGG" id="dalk:DSCA_13120"/>
<dbReference type="AlphaFoldDB" id="A0A5K7YD30"/>
<proteinExistence type="inferred from homology"/>
<keyword evidence="4 7" id="KW-0812">Transmembrane</keyword>
<feature type="transmembrane region" description="Helical" evidence="7">
    <location>
        <begin position="30"/>
        <end position="50"/>
    </location>
</feature>
<feature type="transmembrane region" description="Helical" evidence="7">
    <location>
        <begin position="94"/>
        <end position="117"/>
    </location>
</feature>
<evidence type="ECO:0000313" key="12">
    <source>
        <dbReference type="Proteomes" id="UP000427906"/>
    </source>
</evidence>
<evidence type="ECO:0000256" key="7">
    <source>
        <dbReference type="SAM" id="Phobius"/>
    </source>
</evidence>
<organism evidence="11 12">
    <name type="scientific">Desulfosarcina alkanivorans</name>
    <dbReference type="NCBI Taxonomy" id="571177"/>
    <lineage>
        <taxon>Bacteria</taxon>
        <taxon>Pseudomonadati</taxon>
        <taxon>Thermodesulfobacteriota</taxon>
        <taxon>Desulfobacteria</taxon>
        <taxon>Desulfobacterales</taxon>
        <taxon>Desulfosarcinaceae</taxon>
        <taxon>Desulfosarcina</taxon>
    </lineage>
</organism>
<evidence type="ECO:0000313" key="11">
    <source>
        <dbReference type="EMBL" id="BBO67382.1"/>
    </source>
</evidence>
<comment type="similarity">
    <text evidence="2">Belongs to the concentrative nucleoside transporter (CNT) (TC 2.A.41) family.</text>
</comment>